<gene>
    <name evidence="2" type="ORF">A3D09_04195</name>
</gene>
<dbReference type="InterPro" id="IPR029044">
    <property type="entry name" value="Nucleotide-diphossugar_trans"/>
</dbReference>
<dbReference type="Proteomes" id="UP000177390">
    <property type="component" value="Unassembled WGS sequence"/>
</dbReference>
<organism evidence="2 3">
    <name type="scientific">Candidatus Collierbacteria bacterium RIFCSPHIGHO2_02_FULL_49_10</name>
    <dbReference type="NCBI Taxonomy" id="1817723"/>
    <lineage>
        <taxon>Bacteria</taxon>
        <taxon>Candidatus Collieribacteriota</taxon>
    </lineage>
</organism>
<reference evidence="2 3" key="1">
    <citation type="journal article" date="2016" name="Nat. Commun.">
        <title>Thousands of microbial genomes shed light on interconnected biogeochemical processes in an aquifer system.</title>
        <authorList>
            <person name="Anantharaman K."/>
            <person name="Brown C.T."/>
            <person name="Hug L.A."/>
            <person name="Sharon I."/>
            <person name="Castelle C.J."/>
            <person name="Probst A.J."/>
            <person name="Thomas B.C."/>
            <person name="Singh A."/>
            <person name="Wilkins M.J."/>
            <person name="Karaoz U."/>
            <person name="Brodie E.L."/>
            <person name="Williams K.H."/>
            <person name="Hubbard S.S."/>
            <person name="Banfield J.F."/>
        </authorList>
    </citation>
    <scope>NUCLEOTIDE SEQUENCE [LARGE SCALE GENOMIC DNA]</scope>
</reference>
<feature type="domain" description="Glycosyltransferase 2-like" evidence="1">
    <location>
        <begin position="6"/>
        <end position="106"/>
    </location>
</feature>
<protein>
    <recommendedName>
        <fullName evidence="1">Glycosyltransferase 2-like domain-containing protein</fullName>
    </recommendedName>
</protein>
<dbReference type="InterPro" id="IPR001173">
    <property type="entry name" value="Glyco_trans_2-like"/>
</dbReference>
<proteinExistence type="predicted"/>
<accession>A0A1F5ETX1</accession>
<name>A0A1F5ETX1_9BACT</name>
<dbReference type="PANTHER" id="PTHR43630:SF2">
    <property type="entry name" value="GLYCOSYLTRANSFERASE"/>
    <property type="match status" value="1"/>
</dbReference>
<dbReference type="EMBL" id="MFAH01000042">
    <property type="protein sequence ID" value="OGD70848.1"/>
    <property type="molecule type" value="Genomic_DNA"/>
</dbReference>
<evidence type="ECO:0000259" key="1">
    <source>
        <dbReference type="Pfam" id="PF00535"/>
    </source>
</evidence>
<dbReference type="Pfam" id="PF00535">
    <property type="entry name" value="Glycos_transf_2"/>
    <property type="match status" value="1"/>
</dbReference>
<dbReference type="AlphaFoldDB" id="A0A1F5ETX1"/>
<evidence type="ECO:0000313" key="3">
    <source>
        <dbReference type="Proteomes" id="UP000177390"/>
    </source>
</evidence>
<dbReference type="CDD" id="cd02511">
    <property type="entry name" value="Beta4Glucosyltransferase"/>
    <property type="match status" value="1"/>
</dbReference>
<comment type="caution">
    <text evidence="2">The sequence shown here is derived from an EMBL/GenBank/DDBJ whole genome shotgun (WGS) entry which is preliminary data.</text>
</comment>
<evidence type="ECO:0000313" key="2">
    <source>
        <dbReference type="EMBL" id="OGD70848.1"/>
    </source>
</evidence>
<dbReference type="PANTHER" id="PTHR43630">
    <property type="entry name" value="POLY-BETA-1,6-N-ACETYL-D-GLUCOSAMINE SYNTHASE"/>
    <property type="match status" value="1"/>
</dbReference>
<sequence>MGLTAVILTNKEPKGVGKTFDSVSFADEIIIISDHIIGSELKHPKTTTYYHSLNSDFATQRNFGLSKAREDWVLFVDDDEVVSRTLADEIKKAIQNENYSGYHLKRLDRYHHQIIRHGETGKIKIIRLARKTAGRFVRPVHEVWRIEGKIGTLKSPLIHERGELISPFIDRMAFYGPIDAEELTREGKSFSFWRLLANPVGKFIVNYKLKLGFLDGYLGLFQAYLMSVQSLSVRVFQWQKP</sequence>
<dbReference type="SUPFAM" id="SSF53448">
    <property type="entry name" value="Nucleotide-diphospho-sugar transferases"/>
    <property type="match status" value="1"/>
</dbReference>
<dbReference type="Gene3D" id="3.90.550.10">
    <property type="entry name" value="Spore Coat Polysaccharide Biosynthesis Protein SpsA, Chain A"/>
    <property type="match status" value="1"/>
</dbReference>